<dbReference type="Proteomes" id="UP001219518">
    <property type="component" value="Unassembled WGS sequence"/>
</dbReference>
<reference evidence="2" key="1">
    <citation type="submission" date="2021-07" db="EMBL/GenBank/DDBJ databases">
        <authorList>
            <person name="Catto M.A."/>
            <person name="Jacobson A."/>
            <person name="Kennedy G."/>
            <person name="Labadie P."/>
            <person name="Hunt B.G."/>
            <person name="Srinivasan R."/>
        </authorList>
    </citation>
    <scope>NUCLEOTIDE SEQUENCE</scope>
    <source>
        <strain evidence="2">PL_HMW_Pooled</strain>
        <tissue evidence="2">Head</tissue>
    </source>
</reference>
<keyword evidence="3" id="KW-1185">Reference proteome</keyword>
<accession>A0AAE1HHU7</accession>
<feature type="region of interest" description="Disordered" evidence="1">
    <location>
        <begin position="22"/>
        <end position="120"/>
    </location>
</feature>
<name>A0AAE1HHU7_9NEOP</name>
<dbReference type="AlphaFoldDB" id="A0AAE1HHU7"/>
<dbReference type="EMBL" id="JAHWGI010001040">
    <property type="protein sequence ID" value="KAK3921609.1"/>
    <property type="molecule type" value="Genomic_DNA"/>
</dbReference>
<sequence>MGPRQTRTSCWKQPECTECKSKEEEGLVSEQRRGRGPGKHQQDTQQKSRKLLKYSLCGKWGPRFGRPRRRKNGQEKRVLWTDGTTAVNGSAAGGRLTPSGADRRVRPGRNNTAKFDQSRG</sequence>
<evidence type="ECO:0000313" key="3">
    <source>
        <dbReference type="Proteomes" id="UP001219518"/>
    </source>
</evidence>
<feature type="compositionally biased region" description="Polar residues" evidence="1">
    <location>
        <begin position="109"/>
        <end position="120"/>
    </location>
</feature>
<comment type="caution">
    <text evidence="2">The sequence shown here is derived from an EMBL/GenBank/DDBJ whole genome shotgun (WGS) entry which is preliminary data.</text>
</comment>
<feature type="compositionally biased region" description="Basic and acidic residues" evidence="1">
    <location>
        <begin position="22"/>
        <end position="33"/>
    </location>
</feature>
<organism evidence="2 3">
    <name type="scientific">Frankliniella fusca</name>
    <dbReference type="NCBI Taxonomy" id="407009"/>
    <lineage>
        <taxon>Eukaryota</taxon>
        <taxon>Metazoa</taxon>
        <taxon>Ecdysozoa</taxon>
        <taxon>Arthropoda</taxon>
        <taxon>Hexapoda</taxon>
        <taxon>Insecta</taxon>
        <taxon>Pterygota</taxon>
        <taxon>Neoptera</taxon>
        <taxon>Paraneoptera</taxon>
        <taxon>Thysanoptera</taxon>
        <taxon>Terebrantia</taxon>
        <taxon>Thripoidea</taxon>
        <taxon>Thripidae</taxon>
        <taxon>Frankliniella</taxon>
    </lineage>
</organism>
<evidence type="ECO:0000256" key="1">
    <source>
        <dbReference type="SAM" id="MobiDB-lite"/>
    </source>
</evidence>
<evidence type="ECO:0000313" key="2">
    <source>
        <dbReference type="EMBL" id="KAK3921609.1"/>
    </source>
</evidence>
<proteinExistence type="predicted"/>
<protein>
    <submittedName>
        <fullName evidence="2">Guanine nucleotide-binding protein subunit beta-like protein</fullName>
    </submittedName>
</protein>
<gene>
    <name evidence="2" type="ORF">KUF71_010781</name>
</gene>
<reference evidence="2" key="2">
    <citation type="journal article" date="2023" name="BMC Genomics">
        <title>Pest status, molecular evolution, and epigenetic factors derived from the genome assembly of Frankliniella fusca, a thysanopteran phytovirus vector.</title>
        <authorList>
            <person name="Catto M.A."/>
            <person name="Labadie P.E."/>
            <person name="Jacobson A.L."/>
            <person name="Kennedy G.G."/>
            <person name="Srinivasan R."/>
            <person name="Hunt B.G."/>
        </authorList>
    </citation>
    <scope>NUCLEOTIDE SEQUENCE</scope>
    <source>
        <strain evidence="2">PL_HMW_Pooled</strain>
    </source>
</reference>